<keyword evidence="5" id="KW-1185">Reference proteome</keyword>
<dbReference type="Proteomes" id="UP000677054">
    <property type="component" value="Unassembled WGS sequence"/>
</dbReference>
<gene>
    <name evidence="4" type="ORF">DSTB1V02_LOCUS14391</name>
</gene>
<dbReference type="PANTHER" id="PTHR46275:SF1">
    <property type="entry name" value="HEPATOCYTE GROWTH FACTOR-REGULATED TYROSINE KINASE SUBSTRATE"/>
    <property type="match status" value="1"/>
</dbReference>
<dbReference type="GO" id="GO:0005769">
    <property type="term" value="C:early endosome"/>
    <property type="evidence" value="ECO:0007669"/>
    <property type="project" value="TreeGrafter"/>
</dbReference>
<feature type="compositionally biased region" description="Basic and acidic residues" evidence="2">
    <location>
        <begin position="1"/>
        <end position="11"/>
    </location>
</feature>
<feature type="coiled-coil region" evidence="1">
    <location>
        <begin position="94"/>
        <end position="128"/>
    </location>
</feature>
<proteinExistence type="predicted"/>
<keyword evidence="1" id="KW-0175">Coiled coil</keyword>
<dbReference type="EMBL" id="LR910781">
    <property type="protein sequence ID" value="CAD7254645.1"/>
    <property type="molecule type" value="Genomic_DNA"/>
</dbReference>
<dbReference type="EMBL" id="CAJPEV010011263">
    <property type="protein sequence ID" value="CAG0906203.1"/>
    <property type="molecule type" value="Genomic_DNA"/>
</dbReference>
<name>A0A7R9AI86_9CRUS</name>
<evidence type="ECO:0000256" key="1">
    <source>
        <dbReference type="SAM" id="Coils"/>
    </source>
</evidence>
<accession>A0A7R9AI86</accession>
<feature type="region of interest" description="Disordered" evidence="2">
    <location>
        <begin position="290"/>
        <end position="332"/>
    </location>
</feature>
<evidence type="ECO:0000313" key="5">
    <source>
        <dbReference type="Proteomes" id="UP000677054"/>
    </source>
</evidence>
<dbReference type="GO" id="GO:0032456">
    <property type="term" value="P:endocytic recycling"/>
    <property type="evidence" value="ECO:0007669"/>
    <property type="project" value="TreeGrafter"/>
</dbReference>
<dbReference type="GO" id="GO:0031623">
    <property type="term" value="P:receptor internalization"/>
    <property type="evidence" value="ECO:0007669"/>
    <property type="project" value="TreeGrafter"/>
</dbReference>
<organism evidence="4">
    <name type="scientific">Darwinula stevensoni</name>
    <dbReference type="NCBI Taxonomy" id="69355"/>
    <lineage>
        <taxon>Eukaryota</taxon>
        <taxon>Metazoa</taxon>
        <taxon>Ecdysozoa</taxon>
        <taxon>Arthropoda</taxon>
        <taxon>Crustacea</taxon>
        <taxon>Oligostraca</taxon>
        <taxon>Ostracoda</taxon>
        <taxon>Podocopa</taxon>
        <taxon>Podocopida</taxon>
        <taxon>Darwinulocopina</taxon>
        <taxon>Darwinuloidea</taxon>
        <taxon>Darwinulidae</taxon>
        <taxon>Darwinula</taxon>
    </lineage>
</organism>
<feature type="region of interest" description="Disordered" evidence="2">
    <location>
        <begin position="1"/>
        <end position="46"/>
    </location>
</feature>
<feature type="domain" description="Hepatocyte growth factor-regulated tyrosine kinase substrate helical" evidence="3">
    <location>
        <begin position="49"/>
        <end position="142"/>
    </location>
</feature>
<evidence type="ECO:0000256" key="2">
    <source>
        <dbReference type="SAM" id="MobiDB-lite"/>
    </source>
</evidence>
<dbReference type="InterPro" id="IPR024641">
    <property type="entry name" value="HRS_helical"/>
</dbReference>
<protein>
    <recommendedName>
        <fullName evidence="3">Hepatocyte growth factor-regulated tyrosine kinase substrate helical domain-containing protein</fullName>
    </recommendedName>
</protein>
<feature type="compositionally biased region" description="Polar residues" evidence="2">
    <location>
        <begin position="12"/>
        <end position="31"/>
    </location>
</feature>
<dbReference type="GO" id="GO:0043130">
    <property type="term" value="F:ubiquitin binding"/>
    <property type="evidence" value="ECO:0007669"/>
    <property type="project" value="TreeGrafter"/>
</dbReference>
<sequence>KKYSEQEKDKASTQNHIPSAPESSPVTSQIPIGNDEARSNGEPGDLDAFISNNRMQIEIFVNRTRANECQGRHIGNDSIGQTLFLDITSLHSRLVRAMEEEERKRNHYEGLQDRLSQIRDERAALDALREDHRGRKLREAEEAQRLRQIQMAQKLEIMRKKKQEYLEYQRLMAMQRMQEQEREMQMRHEQQKQAYETGQAQMPVPYETGQSQMPVPYETGQSQMPVPYPLSHVPSAYPVPPAGFVGGMAVSRPTGVLRKTLGYETVGPRQPSGLGPAQQPGMVGPVLRQPALQQLGAPSQGVQGSPQPQPLGFLPPGVPVPPGHASPYQISR</sequence>
<reference evidence="4" key="1">
    <citation type="submission" date="2020-11" db="EMBL/GenBank/DDBJ databases">
        <authorList>
            <person name="Tran Van P."/>
        </authorList>
    </citation>
    <scope>NUCLEOTIDE SEQUENCE</scope>
</reference>
<dbReference type="OrthoDB" id="957735at2759"/>
<evidence type="ECO:0000313" key="4">
    <source>
        <dbReference type="EMBL" id="CAD7254645.1"/>
    </source>
</evidence>
<feature type="compositionally biased region" description="Low complexity" evidence="2">
    <location>
        <begin position="296"/>
        <end position="315"/>
    </location>
</feature>
<dbReference type="AlphaFoldDB" id="A0A7R9AI86"/>
<dbReference type="Gene3D" id="1.20.5.1940">
    <property type="match status" value="1"/>
</dbReference>
<feature type="non-terminal residue" evidence="4">
    <location>
        <position position="1"/>
    </location>
</feature>
<dbReference type="Pfam" id="PF12210">
    <property type="entry name" value="Hrs_helical"/>
    <property type="match status" value="1"/>
</dbReference>
<evidence type="ECO:0000259" key="3">
    <source>
        <dbReference type="Pfam" id="PF12210"/>
    </source>
</evidence>
<dbReference type="CDD" id="cd21387">
    <property type="entry name" value="GAT_Hrs"/>
    <property type="match status" value="1"/>
</dbReference>
<dbReference type="InterPro" id="IPR017073">
    <property type="entry name" value="HGS/VPS27"/>
</dbReference>
<dbReference type="PANTHER" id="PTHR46275">
    <property type="entry name" value="HEPATOCYTE GROWTH FACTOR-REGULATED TYROSINE KINASE SUBSTRATE"/>
    <property type="match status" value="1"/>
</dbReference>